<dbReference type="OrthoDB" id="20728at2759"/>
<evidence type="ECO:0000256" key="2">
    <source>
        <dbReference type="SAM" id="Phobius"/>
    </source>
</evidence>
<dbReference type="SUPFAM" id="SSF54001">
    <property type="entry name" value="Cysteine proteinases"/>
    <property type="match status" value="1"/>
</dbReference>
<name>F0ZAA2_DICPU</name>
<organism evidence="5 6">
    <name type="scientific">Dictyostelium purpureum</name>
    <name type="common">Slime mold</name>
    <dbReference type="NCBI Taxonomy" id="5786"/>
    <lineage>
        <taxon>Eukaryota</taxon>
        <taxon>Amoebozoa</taxon>
        <taxon>Evosea</taxon>
        <taxon>Eumycetozoa</taxon>
        <taxon>Dictyostelia</taxon>
        <taxon>Dictyosteliales</taxon>
        <taxon>Dictyosteliaceae</taxon>
        <taxon>Dictyostelium</taxon>
    </lineage>
</organism>
<dbReference type="Gene3D" id="1.10.287.2250">
    <property type="match status" value="1"/>
</dbReference>
<evidence type="ECO:0000313" key="5">
    <source>
        <dbReference type="EMBL" id="EGC39091.1"/>
    </source>
</evidence>
<dbReference type="InterPro" id="IPR013201">
    <property type="entry name" value="Prot_inhib_I29"/>
</dbReference>
<keyword evidence="2" id="KW-1133">Transmembrane helix</keyword>
<evidence type="ECO:0000313" key="6">
    <source>
        <dbReference type="Proteomes" id="UP000001064"/>
    </source>
</evidence>
<dbReference type="RefSeq" id="XP_003284343.1">
    <property type="nucleotide sequence ID" value="XM_003284295.1"/>
</dbReference>
<protein>
    <recommendedName>
        <fullName evidence="4">Cathepsin propeptide inhibitor domain-containing protein</fullName>
    </recommendedName>
</protein>
<feature type="domain" description="Cathepsin propeptide inhibitor" evidence="4">
    <location>
        <begin position="33"/>
        <end position="123"/>
    </location>
</feature>
<dbReference type="EMBL" id="GL870963">
    <property type="protein sequence ID" value="EGC39091.1"/>
    <property type="molecule type" value="Genomic_DNA"/>
</dbReference>
<dbReference type="InterPro" id="IPR038765">
    <property type="entry name" value="Papain-like_cys_pep_sf"/>
</dbReference>
<accession>F0ZAA2</accession>
<keyword evidence="6" id="KW-1185">Reference proteome</keyword>
<feature type="region of interest" description="Disordered" evidence="1">
    <location>
        <begin position="173"/>
        <end position="199"/>
    </location>
</feature>
<feature type="transmembrane region" description="Helical" evidence="2">
    <location>
        <begin position="147"/>
        <end position="170"/>
    </location>
</feature>
<feature type="signal peptide" evidence="3">
    <location>
        <begin position="1"/>
        <end position="20"/>
    </location>
</feature>
<proteinExistence type="predicted"/>
<dbReference type="Proteomes" id="UP000001064">
    <property type="component" value="Unassembled WGS sequence"/>
</dbReference>
<keyword evidence="3" id="KW-0732">Signal</keyword>
<keyword evidence="2" id="KW-0812">Transmembrane</keyword>
<dbReference type="eggNOG" id="ENOG502RHA4">
    <property type="taxonomic scope" value="Eukaryota"/>
</dbReference>
<dbReference type="Pfam" id="PF08246">
    <property type="entry name" value="Inhibitor_I29"/>
    <property type="match status" value="1"/>
</dbReference>
<dbReference type="FunCoup" id="F0ZAA2">
    <property type="interactions" value="373"/>
</dbReference>
<dbReference type="VEuPathDB" id="AmoebaDB:DICPUDRAFT_148112"/>
<dbReference type="SMART" id="SM00848">
    <property type="entry name" value="Inhibitor_I29"/>
    <property type="match status" value="1"/>
</dbReference>
<dbReference type="InParanoid" id="F0ZAA2"/>
<dbReference type="AlphaFoldDB" id="F0ZAA2"/>
<dbReference type="GeneID" id="10510271"/>
<evidence type="ECO:0000259" key="4">
    <source>
        <dbReference type="SMART" id="SM00848"/>
    </source>
</evidence>
<dbReference type="OMA" id="NWMDNYG"/>
<feature type="chain" id="PRO_5003261568" description="Cathepsin propeptide inhibitor domain-containing protein" evidence="3">
    <location>
        <begin position="21"/>
        <end position="215"/>
    </location>
</feature>
<keyword evidence="2" id="KW-0472">Membrane</keyword>
<reference evidence="6" key="1">
    <citation type="journal article" date="2011" name="Genome Biol.">
        <title>Comparative genomics of the social amoebae Dictyostelium discoideum and Dictyostelium purpureum.</title>
        <authorList>
            <consortium name="US DOE Joint Genome Institute (JGI-PGF)"/>
            <person name="Sucgang R."/>
            <person name="Kuo A."/>
            <person name="Tian X."/>
            <person name="Salerno W."/>
            <person name="Parikh A."/>
            <person name="Feasley C.L."/>
            <person name="Dalin E."/>
            <person name="Tu H."/>
            <person name="Huang E."/>
            <person name="Barry K."/>
            <person name="Lindquist E."/>
            <person name="Shapiro H."/>
            <person name="Bruce D."/>
            <person name="Schmutz J."/>
            <person name="Salamov A."/>
            <person name="Fey P."/>
            <person name="Gaudet P."/>
            <person name="Anjard C."/>
            <person name="Babu M.M."/>
            <person name="Basu S."/>
            <person name="Bushmanova Y."/>
            <person name="van der Wel H."/>
            <person name="Katoh-Kurasawa M."/>
            <person name="Dinh C."/>
            <person name="Coutinho P.M."/>
            <person name="Saito T."/>
            <person name="Elias M."/>
            <person name="Schaap P."/>
            <person name="Kay R.R."/>
            <person name="Henrissat B."/>
            <person name="Eichinger L."/>
            <person name="Rivero F."/>
            <person name="Putnam N.H."/>
            <person name="West C.M."/>
            <person name="Loomis W.F."/>
            <person name="Chisholm R.L."/>
            <person name="Shaulsky G."/>
            <person name="Strassmann J.E."/>
            <person name="Queller D.C."/>
            <person name="Kuspa A."/>
            <person name="Grigoriev I.V."/>
        </authorList>
    </citation>
    <scope>NUCLEOTIDE SEQUENCE [LARGE SCALE GENOMIC DNA]</scope>
    <source>
        <strain evidence="6">QSDP1</strain>
    </source>
</reference>
<evidence type="ECO:0000256" key="3">
    <source>
        <dbReference type="SAM" id="SignalP"/>
    </source>
</evidence>
<dbReference type="KEGG" id="dpp:DICPUDRAFT_148112"/>
<gene>
    <name evidence="5" type="ORF">DICPUDRAFT_148112</name>
</gene>
<sequence>MKIILLILLILGITCQLSNCQDVPDDGILYQTFLNWMDNYGVFYTSGEMQGKFQAWKENLLKIAELNAQNNEPDVVFTVDEEEPAALNARSLLAADPVITESYPSNNARFELNQYSDLSQAEFQSMYGGADASLAIATAAAVLSTGAIVGIAVGGAAALGAAGAGAAYVIKKKRSGKPEPKSNDVPMKSKPAGINIFNHEKPHHSITARAAYSQN</sequence>
<evidence type="ECO:0000256" key="1">
    <source>
        <dbReference type="SAM" id="MobiDB-lite"/>
    </source>
</evidence>